<feature type="binding site" evidence="2">
    <location>
        <begin position="17"/>
        <end position="24"/>
    </location>
    <ligand>
        <name>substrate</name>
    </ligand>
</feature>
<dbReference type="Proteomes" id="UP000216451">
    <property type="component" value="Unassembled WGS sequence"/>
</dbReference>
<dbReference type="InterPro" id="IPR029033">
    <property type="entry name" value="His_PPase_superfam"/>
</dbReference>
<dbReference type="SUPFAM" id="SSF53254">
    <property type="entry name" value="Phosphoglycerate mutase-like"/>
    <property type="match status" value="1"/>
</dbReference>
<dbReference type="GeneID" id="98296251"/>
<dbReference type="GO" id="GO:0005737">
    <property type="term" value="C:cytoplasm"/>
    <property type="evidence" value="ECO:0007669"/>
    <property type="project" value="TreeGrafter"/>
</dbReference>
<accession>A0A261G1U0</accession>
<organism evidence="3 4">
    <name type="scientific">Bifidobacterium aquikefiri</name>
    <dbReference type="NCBI Taxonomy" id="1653207"/>
    <lineage>
        <taxon>Bacteria</taxon>
        <taxon>Bacillati</taxon>
        <taxon>Actinomycetota</taxon>
        <taxon>Actinomycetes</taxon>
        <taxon>Bifidobacteriales</taxon>
        <taxon>Bifidobacteriaceae</taxon>
        <taxon>Bifidobacterium</taxon>
    </lineage>
</organism>
<evidence type="ECO:0000256" key="1">
    <source>
        <dbReference type="PIRSR" id="PIRSR613078-1"/>
    </source>
</evidence>
<dbReference type="Pfam" id="PF00300">
    <property type="entry name" value="His_Phos_1"/>
    <property type="match status" value="1"/>
</dbReference>
<feature type="binding site" evidence="2">
    <location>
        <position position="75"/>
    </location>
    <ligand>
        <name>substrate</name>
    </ligand>
</feature>
<name>A0A261G1U0_9BIFI</name>
<dbReference type="AlphaFoldDB" id="A0A261G1U0"/>
<evidence type="ECO:0000313" key="4">
    <source>
        <dbReference type="Proteomes" id="UP000216451"/>
    </source>
</evidence>
<dbReference type="Gene3D" id="3.40.50.1240">
    <property type="entry name" value="Phosphoglycerate mutase-like"/>
    <property type="match status" value="1"/>
</dbReference>
<proteinExistence type="predicted"/>
<keyword evidence="4" id="KW-1185">Reference proteome</keyword>
<evidence type="ECO:0000256" key="2">
    <source>
        <dbReference type="PIRSR" id="PIRSR613078-2"/>
    </source>
</evidence>
<dbReference type="CDD" id="cd07067">
    <property type="entry name" value="HP_PGM_like"/>
    <property type="match status" value="1"/>
</dbReference>
<dbReference type="InterPro" id="IPR013078">
    <property type="entry name" value="His_Pase_superF_clade-1"/>
</dbReference>
<feature type="active site" description="Tele-phosphohistidine intermediate" evidence="1">
    <location>
        <position position="18"/>
    </location>
</feature>
<dbReference type="SMART" id="SM00855">
    <property type="entry name" value="PGAM"/>
    <property type="match status" value="1"/>
</dbReference>
<sequence length="240" mass="27000">MSVENPHHHARSITLVRHGRTSYNAAQRLQGQIDIPLDSVGQWQVQQTAAALGELYVNPVLEQGHQVVVSSDLGRAMATAHAFADPLGIEIHPDERVRERSFGDWEGLSLSEMRAKWPQDYKLWANYQGGELKHGAEPKDEVGKRGAAAIMDWSSRAGSDTDLFFFSHGAWISQTLQTLLGLNRIHDDFSSLISMRNAHWTHLIPLDMPDGSLRWRMIDYNHGPSIAETEKWEDPHISGH</sequence>
<dbReference type="EMBL" id="MWXA01000008">
    <property type="protein sequence ID" value="OZG65404.1"/>
    <property type="molecule type" value="Genomic_DNA"/>
</dbReference>
<dbReference type="InterPro" id="IPR050275">
    <property type="entry name" value="PGM_Phosphatase"/>
</dbReference>
<feature type="active site" description="Proton donor/acceptor" evidence="1">
    <location>
        <position position="99"/>
    </location>
</feature>
<dbReference type="RefSeq" id="WP_094694557.1">
    <property type="nucleotide sequence ID" value="NZ_JBDNSG010000011.1"/>
</dbReference>
<dbReference type="OrthoDB" id="4697614at2"/>
<dbReference type="GO" id="GO:0016791">
    <property type="term" value="F:phosphatase activity"/>
    <property type="evidence" value="ECO:0007669"/>
    <property type="project" value="TreeGrafter"/>
</dbReference>
<dbReference type="PANTHER" id="PTHR48100:SF62">
    <property type="entry name" value="GLUCOSYL-3-PHOSPHOGLYCERATE PHOSPHATASE"/>
    <property type="match status" value="1"/>
</dbReference>
<comment type="caution">
    <text evidence="3">The sequence shown here is derived from an EMBL/GenBank/DDBJ whole genome shotgun (WGS) entry which is preliminary data.</text>
</comment>
<evidence type="ECO:0000313" key="3">
    <source>
        <dbReference type="EMBL" id="OZG65404.1"/>
    </source>
</evidence>
<gene>
    <name evidence="3" type="ORF">BAQU_1587</name>
</gene>
<dbReference type="PANTHER" id="PTHR48100">
    <property type="entry name" value="BROAD-SPECIFICITY PHOSPHATASE YOR283W-RELATED"/>
    <property type="match status" value="1"/>
</dbReference>
<protein>
    <submittedName>
        <fullName evidence="3">Phosphoglycerate mutase</fullName>
    </submittedName>
</protein>
<reference evidence="3 4" key="1">
    <citation type="journal article" date="2017" name="BMC Genomics">
        <title>Comparative genomic and phylogenomic analyses of the Bifidobacteriaceae family.</title>
        <authorList>
            <person name="Lugli G.A."/>
            <person name="Milani C."/>
            <person name="Turroni F."/>
            <person name="Duranti S."/>
            <person name="Mancabelli L."/>
            <person name="Mangifesta M."/>
            <person name="Ferrario C."/>
            <person name="Modesto M."/>
            <person name="Mattarelli P."/>
            <person name="Jiri K."/>
            <person name="van Sinderen D."/>
            <person name="Ventura M."/>
        </authorList>
    </citation>
    <scope>NUCLEOTIDE SEQUENCE [LARGE SCALE GENOMIC DNA]</scope>
    <source>
        <strain evidence="3 4">LMG 28769</strain>
    </source>
</reference>